<dbReference type="InterPro" id="IPR009012">
    <property type="entry name" value="GrpE_head"/>
</dbReference>
<evidence type="ECO:0000256" key="5">
    <source>
        <dbReference type="RuleBase" id="RU004478"/>
    </source>
</evidence>
<comment type="function">
    <text evidence="3 4">Participates actively in the response to hyperosmotic and heat shock by preventing the aggregation of stress-denatured proteins, in association with DnaK and GrpE. It is the nucleotide exchange factor for DnaK and may function as a thermosensor. Unfolded proteins bind initially to DnaJ; upon interaction with the DnaJ-bound protein, DnaK hydrolyzes its bound ATP, resulting in the formation of a stable complex. GrpE releases ADP from DnaK; ATP binding to DnaK triggers the release of the substrate protein, thus completing the reaction cycle. Several rounds of ATP-dependent interactions between DnaJ, DnaK and GrpE are required for fully efficient folding.</text>
</comment>
<dbReference type="PROSITE" id="PS01071">
    <property type="entry name" value="GRPE"/>
    <property type="match status" value="1"/>
</dbReference>
<keyword evidence="2 3" id="KW-0143">Chaperone</keyword>
<dbReference type="Proteomes" id="UP001058364">
    <property type="component" value="Chromosome"/>
</dbReference>
<reference evidence="7" key="1">
    <citation type="submission" date="2022-08" db="EMBL/GenBank/DDBJ databases">
        <title>Complete genome sequence of Mycoplasma molare type strain H 542.</title>
        <authorList>
            <person name="Spergser J."/>
        </authorList>
    </citation>
    <scope>NUCLEOTIDE SEQUENCE</scope>
    <source>
        <strain evidence="7">H 542</strain>
    </source>
</reference>
<dbReference type="PANTHER" id="PTHR21237:SF23">
    <property type="entry name" value="GRPE PROTEIN HOMOLOG, MITOCHONDRIAL"/>
    <property type="match status" value="1"/>
</dbReference>
<evidence type="ECO:0000313" key="8">
    <source>
        <dbReference type="Proteomes" id="UP001058364"/>
    </source>
</evidence>
<evidence type="ECO:0000256" key="1">
    <source>
        <dbReference type="ARBA" id="ARBA00009054"/>
    </source>
</evidence>
<keyword evidence="3" id="KW-0963">Cytoplasm</keyword>
<dbReference type="InterPro" id="IPR000740">
    <property type="entry name" value="GrpE"/>
</dbReference>
<evidence type="ECO:0000256" key="6">
    <source>
        <dbReference type="SAM" id="MobiDB-lite"/>
    </source>
</evidence>
<evidence type="ECO:0000256" key="4">
    <source>
        <dbReference type="RuleBase" id="RU000639"/>
    </source>
</evidence>
<dbReference type="RefSeq" id="WP_051542165.1">
    <property type="nucleotide sequence ID" value="NZ_CP103423.1"/>
</dbReference>
<keyword evidence="3 4" id="KW-0346">Stress response</keyword>
<comment type="similarity">
    <text evidence="1 3 5">Belongs to the GrpE family.</text>
</comment>
<comment type="subcellular location">
    <subcellularLocation>
        <location evidence="3">Cytoplasm</location>
    </subcellularLocation>
</comment>
<evidence type="ECO:0000313" key="7">
    <source>
        <dbReference type="EMBL" id="UWD34249.1"/>
    </source>
</evidence>
<dbReference type="Gene3D" id="3.90.20.20">
    <property type="match status" value="1"/>
</dbReference>
<dbReference type="Pfam" id="PF01025">
    <property type="entry name" value="GrpE"/>
    <property type="match status" value="1"/>
</dbReference>
<protein>
    <recommendedName>
        <fullName evidence="3 4">Protein GrpE</fullName>
    </recommendedName>
    <alternativeName>
        <fullName evidence="3">HSP-70 cofactor</fullName>
    </alternativeName>
</protein>
<accession>A0ABY5TUA5</accession>
<evidence type="ECO:0000256" key="3">
    <source>
        <dbReference type="HAMAP-Rule" id="MF_01151"/>
    </source>
</evidence>
<keyword evidence="8" id="KW-1185">Reference proteome</keyword>
<name>A0ABY5TUA5_9BACT</name>
<feature type="region of interest" description="Disordered" evidence="6">
    <location>
        <begin position="1"/>
        <end position="52"/>
    </location>
</feature>
<dbReference type="SUPFAM" id="SSF58014">
    <property type="entry name" value="Coiled-coil domain of nucleotide exchange factor GrpE"/>
    <property type="match status" value="1"/>
</dbReference>
<dbReference type="InterPro" id="IPR013805">
    <property type="entry name" value="GrpE_CC"/>
</dbReference>
<dbReference type="PANTHER" id="PTHR21237">
    <property type="entry name" value="GRPE PROTEIN"/>
    <property type="match status" value="1"/>
</dbReference>
<dbReference type="SUPFAM" id="SSF51064">
    <property type="entry name" value="Head domain of nucleotide exchange factor GrpE"/>
    <property type="match status" value="1"/>
</dbReference>
<dbReference type="HAMAP" id="MF_01151">
    <property type="entry name" value="GrpE"/>
    <property type="match status" value="1"/>
</dbReference>
<sequence length="225" mass="26214">MEEKNNNNNSNNSTENQNKETNKPKNNNFKNKKNKRNINKKNNKKEENVSLSEKQKIKITLLELEIAKLKMEIEKNNEELRTKALELQNKAKEEIQKHKDETSSKFELELTNIKKYGIQKFFESFLIPLKNLELAIQAGEKQDNSAVQNYVKGFSMLLKQMELIFSDFGIQKIEPFVGENYNPELHEVFETEENSQLKDKIVSIKSNGYKLYDRVVKPASVIVGK</sequence>
<comment type="subunit">
    <text evidence="3">Homodimer.</text>
</comment>
<dbReference type="PRINTS" id="PR00773">
    <property type="entry name" value="GRPEPROTEIN"/>
</dbReference>
<organism evidence="7 8">
    <name type="scientific">Mesomycoplasma molare</name>
    <dbReference type="NCBI Taxonomy" id="171288"/>
    <lineage>
        <taxon>Bacteria</taxon>
        <taxon>Bacillati</taxon>
        <taxon>Mycoplasmatota</taxon>
        <taxon>Mycoplasmoidales</taxon>
        <taxon>Metamycoplasmataceae</taxon>
        <taxon>Mesomycoplasma</taxon>
    </lineage>
</organism>
<feature type="compositionally biased region" description="Low complexity" evidence="6">
    <location>
        <begin position="1"/>
        <end position="16"/>
    </location>
</feature>
<feature type="compositionally biased region" description="Basic residues" evidence="6">
    <location>
        <begin position="30"/>
        <end position="43"/>
    </location>
</feature>
<evidence type="ECO:0000256" key="2">
    <source>
        <dbReference type="ARBA" id="ARBA00023186"/>
    </source>
</evidence>
<proteinExistence type="inferred from homology"/>
<dbReference type="Gene3D" id="2.30.22.10">
    <property type="entry name" value="Head domain of nucleotide exchange factor GrpE"/>
    <property type="match status" value="1"/>
</dbReference>
<gene>
    <name evidence="3" type="primary">grpE</name>
    <name evidence="7" type="ORF">NX772_00235</name>
</gene>
<dbReference type="EMBL" id="CP103423">
    <property type="protein sequence ID" value="UWD34249.1"/>
    <property type="molecule type" value="Genomic_DNA"/>
</dbReference>